<accession>A0A418M663</accession>
<dbReference type="RefSeq" id="WP_119669148.1">
    <property type="nucleotide sequence ID" value="NZ_QXED01000005.1"/>
</dbReference>
<protein>
    <submittedName>
        <fullName evidence="1">Uncharacterized protein</fullName>
    </submittedName>
</protein>
<dbReference type="EMBL" id="QXED01000005">
    <property type="protein sequence ID" value="RIV21354.1"/>
    <property type="molecule type" value="Genomic_DNA"/>
</dbReference>
<gene>
    <name evidence="1" type="ORF">DYU11_18280</name>
</gene>
<organism evidence="1 2">
    <name type="scientific">Fibrisoma montanum</name>
    <dbReference type="NCBI Taxonomy" id="2305895"/>
    <lineage>
        <taxon>Bacteria</taxon>
        <taxon>Pseudomonadati</taxon>
        <taxon>Bacteroidota</taxon>
        <taxon>Cytophagia</taxon>
        <taxon>Cytophagales</taxon>
        <taxon>Spirosomataceae</taxon>
        <taxon>Fibrisoma</taxon>
    </lineage>
</organism>
<reference evidence="1 2" key="1">
    <citation type="submission" date="2018-08" db="EMBL/GenBank/DDBJ databases">
        <title>Fibrisoma montanum sp. nov., isolated from Danxia mountain soil.</title>
        <authorList>
            <person name="Huang Y."/>
        </authorList>
    </citation>
    <scope>NUCLEOTIDE SEQUENCE [LARGE SCALE GENOMIC DNA]</scope>
    <source>
        <strain evidence="1 2">HYT19</strain>
    </source>
</reference>
<keyword evidence="2" id="KW-1185">Reference proteome</keyword>
<sequence>MKILSEEQKNRLQDELGSLLQSYGLTAGYLVAESVPDQQQSDGYSLVVVGKTPGKELSKFLDSMGAQTYGIICQISGSVAPKINDN</sequence>
<dbReference type="Proteomes" id="UP000283523">
    <property type="component" value="Unassembled WGS sequence"/>
</dbReference>
<proteinExistence type="predicted"/>
<dbReference type="AlphaFoldDB" id="A0A418M663"/>
<evidence type="ECO:0000313" key="2">
    <source>
        <dbReference type="Proteomes" id="UP000283523"/>
    </source>
</evidence>
<comment type="caution">
    <text evidence="1">The sequence shown here is derived from an EMBL/GenBank/DDBJ whole genome shotgun (WGS) entry which is preliminary data.</text>
</comment>
<evidence type="ECO:0000313" key="1">
    <source>
        <dbReference type="EMBL" id="RIV21354.1"/>
    </source>
</evidence>
<name>A0A418M663_9BACT</name>